<evidence type="ECO:0000256" key="1">
    <source>
        <dbReference type="ARBA" id="ARBA00004201"/>
    </source>
</evidence>
<reference evidence="8" key="1">
    <citation type="submission" date="2014-08" db="EMBL/GenBank/DDBJ databases">
        <authorList>
            <person name="Murali S."/>
            <person name="Richards S."/>
            <person name="Bandaranaike D."/>
            <person name="Bellair M."/>
            <person name="Blankenburg K."/>
            <person name="Chao H."/>
            <person name="Dinh H."/>
            <person name="Doddapaneni H."/>
            <person name="Dugan-Rocha S."/>
            <person name="Elkadiri S."/>
            <person name="Gnanaolivu R."/>
            <person name="Hughes D."/>
            <person name="Lee S."/>
            <person name="Li M."/>
            <person name="Ming W."/>
            <person name="Munidasa M."/>
            <person name="Muniz J."/>
            <person name="Nguyen L."/>
            <person name="Osuji N."/>
            <person name="Pu L.-L."/>
            <person name="Puazo M."/>
            <person name="Skinner E."/>
            <person name="Qu C."/>
            <person name="Quiroz J."/>
            <person name="Raj R."/>
            <person name="Weissenberger G."/>
            <person name="Xin Y."/>
            <person name="Zou X."/>
            <person name="Han Y."/>
            <person name="Worley K."/>
            <person name="Muzny D."/>
            <person name="Gibbs R."/>
        </authorList>
    </citation>
    <scope>NUCLEOTIDE SEQUENCE</scope>
    <source>
        <strain evidence="8">HAZT.00-mixed</strain>
        <tissue evidence="8">Whole organism</tissue>
    </source>
</reference>
<dbReference type="InterPro" id="IPR019050">
    <property type="entry name" value="FDF_dom"/>
</dbReference>
<dbReference type="Proteomes" id="UP000711488">
    <property type="component" value="Unassembled WGS sequence"/>
</dbReference>
<evidence type="ECO:0000256" key="4">
    <source>
        <dbReference type="ARBA" id="ARBA00022490"/>
    </source>
</evidence>
<feature type="domain" description="DFDF" evidence="7">
    <location>
        <begin position="217"/>
        <end position="253"/>
    </location>
</feature>
<sequence length="596" mass="65303">MATNSKDKEKSAESFLGARVSIEMINGMGYFQGTVSGIDNTEQTIKLRHVIHDGRPTSVKEMIFNAQHIKSLEVLADAKNSSEKSIESLAINDEIKPPMLPVNPQIDLISSQLLCLDVNSSVSKHASVDQNPNNAKSSTHSFHYYRPKINVSSVGKYDNNGGYGSPQHPRPHDMASSNGFDDSRSKGWDSYGRYSMGSSSVRARREHQRQKNEYTFGADIYEEDFSEDFDFEGNNKLFDKQAVARELGEMSQAAQPDVVSQTKPRLKRTSSQPSTQSKTLKNSTMQPPSGVARKLQSSESTAENKSYPSSHQDAKYRCDENVLQTASKIKERLIALSPDEPTETVYSTDDGFLVPGISNSLRQRLLSLATQYGFTVTRQLEITGRAAAEACLQILGGEHRLNAKNRHQVPRVVVLCGCHGQGALGLNTARQLLTHDIVTTVVTPASTTASATPPLPYTQELKLYSLCGGELLHNLTTLPAASVIDLIIDARLDHAGAPSSNGSHLEWLAEVTSWAQRQSCPVLALDPPSHDCGAHVRHSLPARALVVAALPLVYAETQGKVYLVKLALPTRVYEELGVTYASPFQSKFMITLHPCD</sequence>
<evidence type="ECO:0000259" key="6">
    <source>
        <dbReference type="PROSITE" id="PS51385"/>
    </source>
</evidence>
<proteinExistence type="inferred from homology"/>
<dbReference type="PANTHER" id="PTHR13612:SF0">
    <property type="entry name" value="ENHANCER OF MRNA-DECAPPING PROTEIN 3"/>
    <property type="match status" value="1"/>
</dbReference>
<gene>
    <name evidence="8" type="ORF">HAZT_HAZT004574</name>
</gene>
<dbReference type="OrthoDB" id="10030313at2759"/>
<comment type="subcellular location">
    <subcellularLocation>
        <location evidence="1">Cytoplasm</location>
        <location evidence="1">P-body</location>
    </subcellularLocation>
</comment>
<dbReference type="Gene3D" id="2.30.30.100">
    <property type="match status" value="1"/>
</dbReference>
<evidence type="ECO:0000256" key="3">
    <source>
        <dbReference type="ARBA" id="ARBA00015797"/>
    </source>
</evidence>
<dbReference type="GO" id="GO:0031087">
    <property type="term" value="P:deadenylation-independent decapping of nuclear-transcribed mRNA"/>
    <property type="evidence" value="ECO:0007669"/>
    <property type="project" value="TreeGrafter"/>
</dbReference>
<dbReference type="GO" id="GO:0000932">
    <property type="term" value="C:P-body"/>
    <property type="evidence" value="ECO:0007669"/>
    <property type="project" value="UniProtKB-SubCell"/>
</dbReference>
<accession>A0A6A0H471</accession>
<dbReference type="InterPro" id="IPR004443">
    <property type="entry name" value="YjeF_N_dom"/>
</dbReference>
<organism evidence="8">
    <name type="scientific">Hyalella azteca</name>
    <name type="common">Amphipod</name>
    <dbReference type="NCBI Taxonomy" id="294128"/>
    <lineage>
        <taxon>Eukaryota</taxon>
        <taxon>Metazoa</taxon>
        <taxon>Ecdysozoa</taxon>
        <taxon>Arthropoda</taxon>
        <taxon>Crustacea</taxon>
        <taxon>Multicrustacea</taxon>
        <taxon>Malacostraca</taxon>
        <taxon>Eumalacostraca</taxon>
        <taxon>Peracarida</taxon>
        <taxon>Amphipoda</taxon>
        <taxon>Senticaudata</taxon>
        <taxon>Talitrida</taxon>
        <taxon>Talitroidea</taxon>
        <taxon>Hyalellidae</taxon>
        <taxon>Hyalella</taxon>
    </lineage>
</organism>
<comment type="caution">
    <text evidence="8">The sequence shown here is derived from an EMBL/GenBank/DDBJ whole genome shotgun (WGS) entry which is preliminary data.</text>
</comment>
<evidence type="ECO:0000313" key="8">
    <source>
        <dbReference type="EMBL" id="KAA0196793.1"/>
    </source>
</evidence>
<evidence type="ECO:0000259" key="7">
    <source>
        <dbReference type="PROSITE" id="PS51512"/>
    </source>
</evidence>
<feature type="compositionally biased region" description="Polar residues" evidence="5">
    <location>
        <begin position="252"/>
        <end position="287"/>
    </location>
</feature>
<dbReference type="Gene3D" id="3.40.50.10260">
    <property type="entry name" value="YjeF N-terminal domain"/>
    <property type="match status" value="1"/>
</dbReference>
<dbReference type="Pfam" id="PF03853">
    <property type="entry name" value="YjeF_N"/>
    <property type="match status" value="1"/>
</dbReference>
<keyword evidence="4" id="KW-0963">Cytoplasm</keyword>
<dbReference type="EMBL" id="JQDR03008702">
    <property type="protein sequence ID" value="KAA0196793.1"/>
    <property type="molecule type" value="Genomic_DNA"/>
</dbReference>
<dbReference type="InterPro" id="IPR036652">
    <property type="entry name" value="YjeF_N_dom_sf"/>
</dbReference>
<dbReference type="SUPFAM" id="SSF64153">
    <property type="entry name" value="YjeF N-terminal domain-like"/>
    <property type="match status" value="1"/>
</dbReference>
<dbReference type="Pfam" id="PF09532">
    <property type="entry name" value="FDF"/>
    <property type="match status" value="1"/>
</dbReference>
<feature type="region of interest" description="Disordered" evidence="5">
    <location>
        <begin position="249"/>
        <end position="316"/>
    </location>
</feature>
<evidence type="ECO:0000256" key="5">
    <source>
        <dbReference type="SAM" id="MobiDB-lite"/>
    </source>
</evidence>
<dbReference type="InterPro" id="IPR025762">
    <property type="entry name" value="DFDF"/>
</dbReference>
<dbReference type="PROSITE" id="PS51385">
    <property type="entry name" value="YJEF_N"/>
    <property type="match status" value="1"/>
</dbReference>
<comment type="similarity">
    <text evidence="2">Belongs to the EDC3 family.</text>
</comment>
<dbReference type="SMART" id="SM01271">
    <property type="entry name" value="LSM14"/>
    <property type="match status" value="1"/>
</dbReference>
<protein>
    <recommendedName>
        <fullName evidence="3">Enhancer of mRNA-decapping protein 3</fullName>
    </recommendedName>
</protein>
<feature type="region of interest" description="Disordered" evidence="5">
    <location>
        <begin position="159"/>
        <end position="191"/>
    </location>
</feature>
<feature type="domain" description="YjeF N-terminal" evidence="6">
    <location>
        <begin position="361"/>
        <end position="574"/>
    </location>
</feature>
<evidence type="ECO:0000256" key="2">
    <source>
        <dbReference type="ARBA" id="ARBA00006610"/>
    </source>
</evidence>
<reference evidence="8" key="2">
    <citation type="journal article" date="2018" name="Environ. Sci. Technol.">
        <title>The Toxicogenome of Hyalella azteca: A Model for Sediment Ecotoxicology and Evolutionary Toxicology.</title>
        <authorList>
            <person name="Poynton H.C."/>
            <person name="Hasenbein S."/>
            <person name="Benoit J.B."/>
            <person name="Sepulveda M.S."/>
            <person name="Poelchau M.F."/>
            <person name="Hughes D.S.T."/>
            <person name="Murali S.C."/>
            <person name="Chen S."/>
            <person name="Glastad K.M."/>
            <person name="Goodisman M.A.D."/>
            <person name="Werren J.H."/>
            <person name="Vineis J.H."/>
            <person name="Bowen J.L."/>
            <person name="Friedrich M."/>
            <person name="Jones J."/>
            <person name="Robertson H.M."/>
            <person name="Feyereisen R."/>
            <person name="Mechler-Hickson A."/>
            <person name="Mathers N."/>
            <person name="Lee C.E."/>
            <person name="Colbourne J.K."/>
            <person name="Biales A."/>
            <person name="Johnston J.S."/>
            <person name="Wellborn G.A."/>
            <person name="Rosendale A.J."/>
            <person name="Cridge A.G."/>
            <person name="Munoz-Torres M.C."/>
            <person name="Bain P.A."/>
            <person name="Manny A.R."/>
            <person name="Major K.M."/>
            <person name="Lambert F.N."/>
            <person name="Vulpe C.D."/>
            <person name="Tuck P."/>
            <person name="Blalock B.J."/>
            <person name="Lin Y.Y."/>
            <person name="Smith M.E."/>
            <person name="Ochoa-Acuna H."/>
            <person name="Chen M.M."/>
            <person name="Childers C.P."/>
            <person name="Qu J."/>
            <person name="Dugan S."/>
            <person name="Lee S.L."/>
            <person name="Chao H."/>
            <person name="Dinh H."/>
            <person name="Han Y."/>
            <person name="Doddapaneni H."/>
            <person name="Worley K.C."/>
            <person name="Muzny D.M."/>
            <person name="Gibbs R.A."/>
            <person name="Richards S."/>
        </authorList>
    </citation>
    <scope>NUCLEOTIDE SEQUENCE</scope>
    <source>
        <strain evidence="8">HAZT.00-mixed</strain>
        <tissue evidence="8">Whole organism</tissue>
    </source>
</reference>
<feature type="compositionally biased region" description="Polar residues" evidence="5">
    <location>
        <begin position="295"/>
        <end position="311"/>
    </location>
</feature>
<dbReference type="InterPro" id="IPR025609">
    <property type="entry name" value="Lsm14-like_N"/>
</dbReference>
<dbReference type="SMART" id="SM01199">
    <property type="entry name" value="FDF"/>
    <property type="match status" value="1"/>
</dbReference>
<dbReference type="GO" id="GO:0033962">
    <property type="term" value="P:P-body assembly"/>
    <property type="evidence" value="ECO:0007669"/>
    <property type="project" value="TreeGrafter"/>
</dbReference>
<reference evidence="8" key="3">
    <citation type="submission" date="2019-06" db="EMBL/GenBank/DDBJ databases">
        <authorList>
            <person name="Poynton C."/>
            <person name="Hasenbein S."/>
            <person name="Benoit J.B."/>
            <person name="Sepulveda M.S."/>
            <person name="Poelchau M.F."/>
            <person name="Murali S.C."/>
            <person name="Chen S."/>
            <person name="Glastad K.M."/>
            <person name="Werren J.H."/>
            <person name="Vineis J.H."/>
            <person name="Bowen J.L."/>
            <person name="Friedrich M."/>
            <person name="Jones J."/>
            <person name="Robertson H.M."/>
            <person name="Feyereisen R."/>
            <person name="Mechler-Hickson A."/>
            <person name="Mathers N."/>
            <person name="Lee C.E."/>
            <person name="Colbourne J.K."/>
            <person name="Biales A."/>
            <person name="Johnston J.S."/>
            <person name="Wellborn G.A."/>
            <person name="Rosendale A.J."/>
            <person name="Cridge A.G."/>
            <person name="Munoz-Torres M.C."/>
            <person name="Bain P.A."/>
            <person name="Manny A.R."/>
            <person name="Major K.M."/>
            <person name="Lambert F.N."/>
            <person name="Vulpe C.D."/>
            <person name="Tuck P."/>
            <person name="Blalock B.J."/>
            <person name="Lin Y.-Y."/>
            <person name="Smith M.E."/>
            <person name="Ochoa-Acuna H."/>
            <person name="Chen M.-J.M."/>
            <person name="Childers C.P."/>
            <person name="Qu J."/>
            <person name="Dugan S."/>
            <person name="Lee S.L."/>
            <person name="Chao H."/>
            <person name="Dinh H."/>
            <person name="Han Y."/>
            <person name="Doddapaneni H."/>
            <person name="Worley K.C."/>
            <person name="Muzny D.M."/>
            <person name="Gibbs R.A."/>
            <person name="Richards S."/>
        </authorList>
    </citation>
    <scope>NUCLEOTIDE SEQUENCE</scope>
    <source>
        <strain evidence="8">HAZT.00-mixed</strain>
        <tissue evidence="8">Whole organism</tissue>
    </source>
</reference>
<dbReference type="AlphaFoldDB" id="A0A6A0H471"/>
<dbReference type="GO" id="GO:0003729">
    <property type="term" value="F:mRNA binding"/>
    <property type="evidence" value="ECO:0007669"/>
    <property type="project" value="TreeGrafter"/>
</dbReference>
<dbReference type="PANTHER" id="PTHR13612">
    <property type="entry name" value="ENHANCER OF MRNA-DECAPPING PROTEIN 3"/>
    <property type="match status" value="1"/>
</dbReference>
<dbReference type="PROSITE" id="PS51512">
    <property type="entry name" value="DFDF"/>
    <property type="match status" value="1"/>
</dbReference>
<name>A0A6A0H471_HYAAZ</name>